<dbReference type="PANTHER" id="PTHR48079:SF6">
    <property type="entry name" value="NAD(P)-BINDING DOMAIN-CONTAINING PROTEIN-RELATED"/>
    <property type="match status" value="1"/>
</dbReference>
<dbReference type="GO" id="GO:0004029">
    <property type="term" value="F:aldehyde dehydrogenase (NAD+) activity"/>
    <property type="evidence" value="ECO:0007669"/>
    <property type="project" value="TreeGrafter"/>
</dbReference>
<dbReference type="GO" id="GO:0005737">
    <property type="term" value="C:cytoplasm"/>
    <property type="evidence" value="ECO:0007669"/>
    <property type="project" value="TreeGrafter"/>
</dbReference>
<organism evidence="2 3">
    <name type="scientific">Reyranella soli</name>
    <dbReference type="NCBI Taxonomy" id="1230389"/>
    <lineage>
        <taxon>Bacteria</taxon>
        <taxon>Pseudomonadati</taxon>
        <taxon>Pseudomonadota</taxon>
        <taxon>Alphaproteobacteria</taxon>
        <taxon>Hyphomicrobiales</taxon>
        <taxon>Reyranellaceae</taxon>
        <taxon>Reyranella</taxon>
    </lineage>
</organism>
<dbReference type="PANTHER" id="PTHR48079">
    <property type="entry name" value="PROTEIN YEEZ"/>
    <property type="match status" value="1"/>
</dbReference>
<dbReference type="InterPro" id="IPR001509">
    <property type="entry name" value="Epimerase_deHydtase"/>
</dbReference>
<dbReference type="InterPro" id="IPR036291">
    <property type="entry name" value="NAD(P)-bd_dom_sf"/>
</dbReference>
<feature type="domain" description="NAD-dependent epimerase/dehydratase" evidence="1">
    <location>
        <begin position="18"/>
        <end position="174"/>
    </location>
</feature>
<dbReference type="Gene3D" id="3.40.50.720">
    <property type="entry name" value="NAD(P)-binding Rossmann-like Domain"/>
    <property type="match status" value="1"/>
</dbReference>
<accession>A0A512NDZ3</accession>
<sequence>MLVRRWSPLPSLEGIAADMVLGDLSDEAALKRLVAGADAVVHAAGLIKARRPADFLTVNRDGTALLSALAPDARFLLLSSLAAREPQLSPYAASKRAAEEVVAGRSGPWLTVRAPAVYGPGDRETLAYFRSVAGGLAPRPKGADARLSLIHVADLAEALALALNQPPPPSIYEIDDGKEGGYSYRDMARLAGEAVGRRALSLAIPRPVMALLARVNALNNSLGGSVQILTPDKVKEIFHADWTVHDRRLAGVLGFHPGHDLAGGFRETILWYRRQGWL</sequence>
<keyword evidence="3" id="KW-1185">Reference proteome</keyword>
<dbReference type="SUPFAM" id="SSF51735">
    <property type="entry name" value="NAD(P)-binding Rossmann-fold domains"/>
    <property type="match status" value="1"/>
</dbReference>
<evidence type="ECO:0000313" key="3">
    <source>
        <dbReference type="Proteomes" id="UP000321058"/>
    </source>
</evidence>
<dbReference type="Proteomes" id="UP000321058">
    <property type="component" value="Unassembled WGS sequence"/>
</dbReference>
<dbReference type="InterPro" id="IPR051783">
    <property type="entry name" value="NAD(P)-dependent_oxidoreduct"/>
</dbReference>
<comment type="caution">
    <text evidence="2">The sequence shown here is derived from an EMBL/GenBank/DDBJ whole genome shotgun (WGS) entry which is preliminary data.</text>
</comment>
<proteinExistence type="predicted"/>
<dbReference type="AlphaFoldDB" id="A0A512NDZ3"/>
<protein>
    <submittedName>
        <fullName evidence="2">Epimerase</fullName>
    </submittedName>
</protein>
<evidence type="ECO:0000259" key="1">
    <source>
        <dbReference type="Pfam" id="PF01370"/>
    </source>
</evidence>
<gene>
    <name evidence="2" type="ORF">RSO01_43080</name>
</gene>
<dbReference type="Pfam" id="PF01370">
    <property type="entry name" value="Epimerase"/>
    <property type="match status" value="1"/>
</dbReference>
<reference evidence="2 3" key="1">
    <citation type="submission" date="2019-07" db="EMBL/GenBank/DDBJ databases">
        <title>Whole genome shotgun sequence of Reyranella soli NBRC 108950.</title>
        <authorList>
            <person name="Hosoyama A."/>
            <person name="Uohara A."/>
            <person name="Ohji S."/>
            <person name="Ichikawa N."/>
        </authorList>
    </citation>
    <scope>NUCLEOTIDE SEQUENCE [LARGE SCALE GENOMIC DNA]</scope>
    <source>
        <strain evidence="2 3">NBRC 108950</strain>
    </source>
</reference>
<dbReference type="EMBL" id="BKAJ01000075">
    <property type="protein sequence ID" value="GEP57142.1"/>
    <property type="molecule type" value="Genomic_DNA"/>
</dbReference>
<name>A0A512NDZ3_9HYPH</name>
<evidence type="ECO:0000313" key="2">
    <source>
        <dbReference type="EMBL" id="GEP57142.1"/>
    </source>
</evidence>